<reference evidence="1 3" key="1">
    <citation type="journal article" date="2014" name="Nat. Genet.">
        <title>Genome and transcriptome of the porcine whipworm Trichuris suis.</title>
        <authorList>
            <person name="Jex A.R."/>
            <person name="Nejsum P."/>
            <person name="Schwarz E.M."/>
            <person name="Hu L."/>
            <person name="Young N.D."/>
            <person name="Hall R.S."/>
            <person name="Korhonen P.K."/>
            <person name="Liao S."/>
            <person name="Thamsborg S."/>
            <person name="Xia J."/>
            <person name="Xu P."/>
            <person name="Wang S."/>
            <person name="Scheerlinck J.P."/>
            <person name="Hofmann A."/>
            <person name="Sternberg P.W."/>
            <person name="Wang J."/>
            <person name="Gasser R.B."/>
        </authorList>
    </citation>
    <scope>NUCLEOTIDE SEQUENCE [LARGE SCALE GENOMIC DNA]</scope>
    <source>
        <strain evidence="2">DCEP-RM93F</strain>
        <strain evidence="1">DCEP-RM93M</strain>
    </source>
</reference>
<keyword evidence="3" id="KW-1185">Reference proteome</keyword>
<dbReference type="AlphaFoldDB" id="A0A085LSX4"/>
<evidence type="ECO:0000313" key="2">
    <source>
        <dbReference type="EMBL" id="KFD59638.1"/>
    </source>
</evidence>
<dbReference type="Proteomes" id="UP000030764">
    <property type="component" value="Unassembled WGS sequence"/>
</dbReference>
<name>A0A085LSX4_9BILA</name>
<dbReference type="EMBL" id="KL367787">
    <property type="protein sequence ID" value="KFD59638.1"/>
    <property type="molecule type" value="Genomic_DNA"/>
</dbReference>
<accession>A0A085LSX4</accession>
<gene>
    <name evidence="1" type="ORF">M513_11013</name>
    <name evidence="2" type="ORF">M514_11013</name>
</gene>
<protein>
    <submittedName>
        <fullName evidence="1">Uncharacterized protein</fullName>
    </submittedName>
</protein>
<organism evidence="1 3">
    <name type="scientific">Trichuris suis</name>
    <name type="common">pig whipworm</name>
    <dbReference type="NCBI Taxonomy" id="68888"/>
    <lineage>
        <taxon>Eukaryota</taxon>
        <taxon>Metazoa</taxon>
        <taxon>Ecdysozoa</taxon>
        <taxon>Nematoda</taxon>
        <taxon>Enoplea</taxon>
        <taxon>Dorylaimia</taxon>
        <taxon>Trichinellida</taxon>
        <taxon>Trichuridae</taxon>
        <taxon>Trichuris</taxon>
    </lineage>
</organism>
<proteinExistence type="predicted"/>
<sequence>MVRGSGPVLLRKTKLYGRDACIQTLEADSPLHHFSQSALAKLANENNVAPKHFPQMNLHASTFEADYSPIPATAAADQRTRN</sequence>
<evidence type="ECO:0000313" key="1">
    <source>
        <dbReference type="EMBL" id="KFD48070.1"/>
    </source>
</evidence>
<evidence type="ECO:0000313" key="3">
    <source>
        <dbReference type="Proteomes" id="UP000030764"/>
    </source>
</evidence>
<dbReference type="EMBL" id="KL363304">
    <property type="protein sequence ID" value="KFD48070.1"/>
    <property type="molecule type" value="Genomic_DNA"/>
</dbReference>
<dbReference type="Proteomes" id="UP000030758">
    <property type="component" value="Unassembled WGS sequence"/>
</dbReference>